<dbReference type="EMBL" id="JAPDNS010000001">
    <property type="protein sequence ID" value="MCW3485202.1"/>
    <property type="molecule type" value="Genomic_DNA"/>
</dbReference>
<comment type="caution">
    <text evidence="1">The sequence shown here is derived from an EMBL/GenBank/DDBJ whole genome shotgun (WGS) entry which is preliminary data.</text>
</comment>
<sequence>MSVTMDIIRALDPAGLERFKIRLDVPVPPEKIGEVWTIRVVPFEKAEPARKDFNTLFDNNKSARIWVTETKEEALAVVAELYQHFGAQLGTSFDPALLKIDHLPATGRFAILIHVKDVWE</sequence>
<protein>
    <recommendedName>
        <fullName evidence="3">Phage protein</fullName>
    </recommendedName>
</protein>
<dbReference type="RefSeq" id="WP_264731351.1">
    <property type="nucleotide sequence ID" value="NZ_JAPDNR010000001.1"/>
</dbReference>
<evidence type="ECO:0008006" key="3">
    <source>
        <dbReference type="Google" id="ProtNLM"/>
    </source>
</evidence>
<organism evidence="1 2">
    <name type="scientific">Chitinophaga nivalis</name>
    <dbReference type="NCBI Taxonomy" id="2991709"/>
    <lineage>
        <taxon>Bacteria</taxon>
        <taxon>Pseudomonadati</taxon>
        <taxon>Bacteroidota</taxon>
        <taxon>Chitinophagia</taxon>
        <taxon>Chitinophagales</taxon>
        <taxon>Chitinophagaceae</taxon>
        <taxon>Chitinophaga</taxon>
    </lineage>
</organism>
<evidence type="ECO:0000313" key="1">
    <source>
        <dbReference type="EMBL" id="MCW3485202.1"/>
    </source>
</evidence>
<keyword evidence="2" id="KW-1185">Reference proteome</keyword>
<evidence type="ECO:0000313" key="2">
    <source>
        <dbReference type="Proteomes" id="UP001207742"/>
    </source>
</evidence>
<gene>
    <name evidence="1" type="ORF">OL497_14935</name>
</gene>
<reference evidence="1 2" key="1">
    <citation type="submission" date="2022-10" db="EMBL/GenBank/DDBJ databases">
        <title>Chitinophaga nivalis PC15 sp. nov., isolated from Pyeongchang county, South Korea.</title>
        <authorList>
            <person name="Trinh H.N."/>
        </authorList>
    </citation>
    <scope>NUCLEOTIDE SEQUENCE [LARGE SCALE GENOMIC DNA]</scope>
    <source>
        <strain evidence="1 2">PC14</strain>
    </source>
</reference>
<dbReference type="Proteomes" id="UP001207742">
    <property type="component" value="Unassembled WGS sequence"/>
</dbReference>
<name>A0ABT3IML6_9BACT</name>
<accession>A0ABT3IML6</accession>
<proteinExistence type="predicted"/>